<keyword evidence="3" id="KW-1185">Reference proteome</keyword>
<dbReference type="EMBL" id="CP030850">
    <property type="protein sequence ID" value="AXE21167.1"/>
    <property type="molecule type" value="Genomic_DNA"/>
</dbReference>
<dbReference type="OrthoDB" id="1488462at2"/>
<dbReference type="Pfam" id="PF19404">
    <property type="entry name" value="DUF5977"/>
    <property type="match status" value="1"/>
</dbReference>
<dbReference type="RefSeq" id="WP_114069928.1">
    <property type="nucleotide sequence ID" value="NZ_CP030850.1"/>
</dbReference>
<dbReference type="KEGG" id="run:DR864_27235"/>
<feature type="domain" description="DUF5977" evidence="1">
    <location>
        <begin position="484"/>
        <end position="550"/>
    </location>
</feature>
<name>A0A344TR96_9BACT</name>
<evidence type="ECO:0000259" key="1">
    <source>
        <dbReference type="Pfam" id="PF19404"/>
    </source>
</evidence>
<evidence type="ECO:0000313" key="2">
    <source>
        <dbReference type="EMBL" id="AXE21167.1"/>
    </source>
</evidence>
<dbReference type="InterPro" id="IPR046020">
    <property type="entry name" value="DUF5977"/>
</dbReference>
<gene>
    <name evidence="2" type="ORF">DR864_27235</name>
</gene>
<proteinExistence type="predicted"/>
<protein>
    <recommendedName>
        <fullName evidence="1">DUF5977 domain-containing protein</fullName>
    </recommendedName>
</protein>
<sequence length="662" mass="72170">MLIDPLKSGLVFLPMHFSRNALLHTIPAADPELTSRSGLKYFLEIQVPPYPNAASFEALSESEGREVPVDTSGVAVYEGAAFRYNTINGKIDGLLTCPPPTKGQSAISVTVTQTTPFRLRERVQGGTPAVNTDTTGAVKYAIKAGLDNKDFEAWGEQFFNLYQADARQFLTWLPNDRLVSRAQEEYLSFVLNFTPLPAEVRLRAWVTYNDGTEPTVSTKMTVARPPLLSIIQCPAGAAVLDIPTNAKYYEVWLTDENDLRLSEVRRYWLDAMPTLAERHITYLNSLGGWDTLRLTGLGNERLSVRQTLAERDLNTSTVPELIVISSEGDRSLTVSTGNFRQDAATHVQCLQELLLSPVRYLHTPKGFESLRLTTNQLDYGSDERRVEARTMTFEMGETTANFSRMAPSPPQPTRPTRWRGLNLRYILDEFGKRTGEVIFAQLEKVYIDTEELYKPVTRKPNTPGDPDYIEPIVSGSITVGETPYPNAAISRVGTFNRSNCGVGYIGGPVTIVIAAGKYGGESPGDADALAEAEYAALNTQAYADANGSCTANSTPFAFRVDNNATDSGGSVAGIVAIAGSGADIVPNTSPGGEQTSPQTYAPGTYTIQCRVAYPSGSPKKAGVLRILSKNRSIAFSNNGLFLFENVVINSSDHPLTVTVENA</sequence>
<organism evidence="2 3">
    <name type="scientific">Runella rosea</name>
    <dbReference type="NCBI Taxonomy" id="2259595"/>
    <lineage>
        <taxon>Bacteria</taxon>
        <taxon>Pseudomonadati</taxon>
        <taxon>Bacteroidota</taxon>
        <taxon>Cytophagia</taxon>
        <taxon>Cytophagales</taxon>
        <taxon>Spirosomataceae</taxon>
        <taxon>Runella</taxon>
    </lineage>
</organism>
<reference evidence="2 3" key="1">
    <citation type="submission" date="2018-07" db="EMBL/GenBank/DDBJ databases">
        <title>Genome sequencing of Runella.</title>
        <authorList>
            <person name="Baek M.-G."/>
            <person name="Yi H."/>
        </authorList>
    </citation>
    <scope>NUCLEOTIDE SEQUENCE [LARGE SCALE GENOMIC DNA]</scope>
    <source>
        <strain evidence="2 3">HYN0085</strain>
    </source>
</reference>
<dbReference type="Proteomes" id="UP000251993">
    <property type="component" value="Chromosome"/>
</dbReference>
<accession>A0A344TR96</accession>
<evidence type="ECO:0000313" key="3">
    <source>
        <dbReference type="Proteomes" id="UP000251993"/>
    </source>
</evidence>
<dbReference type="AlphaFoldDB" id="A0A344TR96"/>